<keyword evidence="1" id="KW-0479">Metal-binding</keyword>
<dbReference type="KEGG" id="nhe:NECHADRAFT_77135"/>
<sequence length="568" mass="64109">MALCNLFLEEKLVYQNPIIPSLVFVQCLINSQACDVCYRKRIKCDGQKPACSHCVLYHSECTFEAASRKARGRKQKTSKTAEDLQARVESLEASLSQARQRICELEDRDEVIAVTFDPPSAYDIQAADFNRNGPLELPPQDEVMSAAQQYIAGFNSAIPLFNPDGLLRLINRWYLSSDQRDYTTWAAINTVLALVHRQTPPEEATPGKSTAKYTNNAQSVLTNVVMGETTLLTIQVLVGMTLLLQGVQDLKPATMLIAMALRLAHQLGLHTRESSACLDSNVALEKCRVFWIAYILDRDISMRTKQPPIQREMDIDLEWPSSDPQDGAGFFIGADGISSFNFFLSRVQLAQIQGEIYGAMYSTSSRRLSSHEKLEKVAVLRYRLDDWFSRVPQQFRPEAILSSGEVNSCRCFGVLFATHLFCRISICQVHVMESRWLQTLQDFGRDAVRDEVVSPAPAPVGWHELVNECREYMKLFAGIGQKDPAFIWMTACTYISAGVCLIANNMFNPYHENMEYDECLATISFSFLDDMARQVPLDGLKRALESCEVLQRQAYAVRLRISNQDLCH</sequence>
<dbReference type="GO" id="GO:0000981">
    <property type="term" value="F:DNA-binding transcription factor activity, RNA polymerase II-specific"/>
    <property type="evidence" value="ECO:0007669"/>
    <property type="project" value="InterPro"/>
</dbReference>
<dbReference type="AlphaFoldDB" id="C7ZCQ5"/>
<evidence type="ECO:0000313" key="6">
    <source>
        <dbReference type="Proteomes" id="UP000005206"/>
    </source>
</evidence>
<gene>
    <name evidence="5" type="ORF">NECHADRAFT_77135</name>
</gene>
<dbReference type="InterPro" id="IPR001138">
    <property type="entry name" value="Zn2Cys6_DnaBD"/>
</dbReference>
<name>C7ZCQ5_FUSV7</name>
<feature type="domain" description="Zn(2)-C6 fungal-type" evidence="4">
    <location>
        <begin position="33"/>
        <end position="63"/>
    </location>
</feature>
<organism evidence="5 6">
    <name type="scientific">Fusarium vanettenii (strain ATCC MYA-4622 / CBS 123669 / FGSC 9596 / NRRL 45880 / 77-13-4)</name>
    <name type="common">Fusarium solani subsp. pisi</name>
    <dbReference type="NCBI Taxonomy" id="660122"/>
    <lineage>
        <taxon>Eukaryota</taxon>
        <taxon>Fungi</taxon>
        <taxon>Dikarya</taxon>
        <taxon>Ascomycota</taxon>
        <taxon>Pezizomycotina</taxon>
        <taxon>Sordariomycetes</taxon>
        <taxon>Hypocreomycetidae</taxon>
        <taxon>Hypocreales</taxon>
        <taxon>Nectriaceae</taxon>
        <taxon>Fusarium</taxon>
        <taxon>Fusarium solani species complex</taxon>
        <taxon>Fusarium vanettenii</taxon>
    </lineage>
</organism>
<dbReference type="PANTHER" id="PTHR46910:SF25">
    <property type="entry name" value="ABC-TRANSPORTER-REGULATING TRANSCRIPTION FACTOR"/>
    <property type="match status" value="1"/>
</dbReference>
<evidence type="ECO:0000256" key="2">
    <source>
        <dbReference type="ARBA" id="ARBA00023242"/>
    </source>
</evidence>
<reference evidence="5 6" key="1">
    <citation type="journal article" date="2009" name="PLoS Genet.">
        <title>The genome of Nectria haematococca: contribution of supernumerary chromosomes to gene expansion.</title>
        <authorList>
            <person name="Coleman J.J."/>
            <person name="Rounsley S.D."/>
            <person name="Rodriguez-Carres M."/>
            <person name="Kuo A."/>
            <person name="Wasmann C.C."/>
            <person name="Grimwood J."/>
            <person name="Schmutz J."/>
            <person name="Taga M."/>
            <person name="White G.J."/>
            <person name="Zhou S."/>
            <person name="Schwartz D.C."/>
            <person name="Freitag M."/>
            <person name="Ma L.J."/>
            <person name="Danchin E.G."/>
            <person name="Henrissat B."/>
            <person name="Coutinho P.M."/>
            <person name="Nelson D.R."/>
            <person name="Straney D."/>
            <person name="Napoli C.A."/>
            <person name="Barker B.M."/>
            <person name="Gribskov M."/>
            <person name="Rep M."/>
            <person name="Kroken S."/>
            <person name="Molnar I."/>
            <person name="Rensing C."/>
            <person name="Kennell J.C."/>
            <person name="Zamora J."/>
            <person name="Farman M.L."/>
            <person name="Selker E.U."/>
            <person name="Salamov A."/>
            <person name="Shapiro H."/>
            <person name="Pangilinan J."/>
            <person name="Lindquist E."/>
            <person name="Lamers C."/>
            <person name="Grigoriev I.V."/>
            <person name="Geiser D.M."/>
            <person name="Covert S.F."/>
            <person name="Temporini E."/>
            <person name="Vanetten H.D."/>
        </authorList>
    </citation>
    <scope>NUCLEOTIDE SEQUENCE [LARGE SCALE GENOMIC DNA]</scope>
    <source>
        <strain evidence="6">ATCC MYA-4622 / CBS 123669 / FGSC 9596 / NRRL 45880 / 77-13-4</strain>
    </source>
</reference>
<dbReference type="OrthoDB" id="2123952at2759"/>
<dbReference type="HOGENOM" id="CLU_011099_5_1_1"/>
<dbReference type="GO" id="GO:0008270">
    <property type="term" value="F:zinc ion binding"/>
    <property type="evidence" value="ECO:0007669"/>
    <property type="project" value="InterPro"/>
</dbReference>
<accession>C7ZCQ5</accession>
<dbReference type="CDD" id="cd00067">
    <property type="entry name" value="GAL4"/>
    <property type="match status" value="1"/>
</dbReference>
<dbReference type="SUPFAM" id="SSF57701">
    <property type="entry name" value="Zn2/Cys6 DNA-binding domain"/>
    <property type="match status" value="1"/>
</dbReference>
<proteinExistence type="predicted"/>
<dbReference type="CDD" id="cd12148">
    <property type="entry name" value="fungal_TF_MHR"/>
    <property type="match status" value="1"/>
</dbReference>
<dbReference type="InterPro" id="IPR007219">
    <property type="entry name" value="XnlR_reg_dom"/>
</dbReference>
<keyword evidence="6" id="KW-1185">Reference proteome</keyword>
<evidence type="ECO:0000256" key="3">
    <source>
        <dbReference type="SAM" id="Coils"/>
    </source>
</evidence>
<dbReference type="Gene3D" id="4.10.240.10">
    <property type="entry name" value="Zn(2)-C6 fungal-type DNA-binding domain"/>
    <property type="match status" value="1"/>
</dbReference>
<dbReference type="Pfam" id="PF04082">
    <property type="entry name" value="Fungal_trans"/>
    <property type="match status" value="1"/>
</dbReference>
<evidence type="ECO:0000313" key="5">
    <source>
        <dbReference type="EMBL" id="EEU38410.1"/>
    </source>
</evidence>
<dbReference type="VEuPathDB" id="FungiDB:NECHADRAFT_77135"/>
<keyword evidence="3" id="KW-0175">Coiled coil</keyword>
<dbReference type="eggNOG" id="ENOG502RVTU">
    <property type="taxonomic scope" value="Eukaryota"/>
</dbReference>
<dbReference type="SMART" id="SM00066">
    <property type="entry name" value="GAL4"/>
    <property type="match status" value="1"/>
</dbReference>
<dbReference type="EMBL" id="GG698918">
    <property type="protein sequence ID" value="EEU38410.1"/>
    <property type="molecule type" value="Genomic_DNA"/>
</dbReference>
<dbReference type="GeneID" id="9670448"/>
<feature type="coiled-coil region" evidence="3">
    <location>
        <begin position="74"/>
        <end position="108"/>
    </location>
</feature>
<keyword evidence="2" id="KW-0539">Nucleus</keyword>
<dbReference type="OMA" id="CYTRKIK"/>
<dbReference type="GO" id="GO:0006351">
    <property type="term" value="P:DNA-templated transcription"/>
    <property type="evidence" value="ECO:0007669"/>
    <property type="project" value="InterPro"/>
</dbReference>
<dbReference type="RefSeq" id="XP_003044123.1">
    <property type="nucleotide sequence ID" value="XM_003044077.1"/>
</dbReference>
<dbReference type="GO" id="GO:0003677">
    <property type="term" value="F:DNA binding"/>
    <property type="evidence" value="ECO:0007669"/>
    <property type="project" value="InterPro"/>
</dbReference>
<dbReference type="Proteomes" id="UP000005206">
    <property type="component" value="Chromosome 2"/>
</dbReference>
<dbReference type="InParanoid" id="C7ZCQ5"/>
<evidence type="ECO:0000259" key="4">
    <source>
        <dbReference type="PROSITE" id="PS50048"/>
    </source>
</evidence>
<evidence type="ECO:0000256" key="1">
    <source>
        <dbReference type="ARBA" id="ARBA00022723"/>
    </source>
</evidence>
<dbReference type="InterPro" id="IPR036864">
    <property type="entry name" value="Zn2-C6_fun-type_DNA-bd_sf"/>
</dbReference>
<dbReference type="InterPro" id="IPR050987">
    <property type="entry name" value="AtrR-like"/>
</dbReference>
<dbReference type="Pfam" id="PF00172">
    <property type="entry name" value="Zn_clus"/>
    <property type="match status" value="1"/>
</dbReference>
<dbReference type="PANTHER" id="PTHR46910">
    <property type="entry name" value="TRANSCRIPTION FACTOR PDR1"/>
    <property type="match status" value="1"/>
</dbReference>
<dbReference type="PROSITE" id="PS50048">
    <property type="entry name" value="ZN2_CY6_FUNGAL_2"/>
    <property type="match status" value="1"/>
</dbReference>
<dbReference type="SMART" id="SM00906">
    <property type="entry name" value="Fungal_trans"/>
    <property type="match status" value="1"/>
</dbReference>
<protein>
    <recommendedName>
        <fullName evidence="4">Zn(2)-C6 fungal-type domain-containing protein</fullName>
    </recommendedName>
</protein>